<organism evidence="4 5">
    <name type="scientific">Lentilactobacillus diolivorans DSM 14421</name>
    <dbReference type="NCBI Taxonomy" id="1423739"/>
    <lineage>
        <taxon>Bacteria</taxon>
        <taxon>Bacillati</taxon>
        <taxon>Bacillota</taxon>
        <taxon>Bacilli</taxon>
        <taxon>Lactobacillales</taxon>
        <taxon>Lactobacillaceae</taxon>
        <taxon>Lentilactobacillus</taxon>
    </lineage>
</organism>
<dbReference type="STRING" id="1423739.FC85_GL001671"/>
<dbReference type="InterPro" id="IPR009057">
    <property type="entry name" value="Homeodomain-like_sf"/>
</dbReference>
<dbReference type="GO" id="GO:0003677">
    <property type="term" value="F:DNA binding"/>
    <property type="evidence" value="ECO:0007669"/>
    <property type="project" value="UniProtKB-UniRule"/>
</dbReference>
<dbReference type="InterPro" id="IPR050624">
    <property type="entry name" value="HTH-type_Tx_Regulator"/>
</dbReference>
<evidence type="ECO:0000256" key="1">
    <source>
        <dbReference type="ARBA" id="ARBA00023125"/>
    </source>
</evidence>
<dbReference type="InterPro" id="IPR001647">
    <property type="entry name" value="HTH_TetR"/>
</dbReference>
<dbReference type="Gene3D" id="1.10.357.10">
    <property type="entry name" value="Tetracycline Repressor, domain 2"/>
    <property type="match status" value="1"/>
</dbReference>
<comment type="caution">
    <text evidence="4">The sequence shown here is derived from an EMBL/GenBank/DDBJ whole genome shotgun (WGS) entry which is preliminary data.</text>
</comment>
<evidence type="ECO:0000256" key="2">
    <source>
        <dbReference type="PROSITE-ProRule" id="PRU00335"/>
    </source>
</evidence>
<dbReference type="AlphaFoldDB" id="A0A0R1S3M0"/>
<reference evidence="4 5" key="1">
    <citation type="journal article" date="2015" name="Genome Announc.">
        <title>Expanding the biotechnology potential of lactobacilli through comparative genomics of 213 strains and associated genera.</title>
        <authorList>
            <person name="Sun Z."/>
            <person name="Harris H.M."/>
            <person name="McCann A."/>
            <person name="Guo C."/>
            <person name="Argimon S."/>
            <person name="Zhang W."/>
            <person name="Yang X."/>
            <person name="Jeffery I.B."/>
            <person name="Cooney J.C."/>
            <person name="Kagawa T.F."/>
            <person name="Liu W."/>
            <person name="Song Y."/>
            <person name="Salvetti E."/>
            <person name="Wrobel A."/>
            <person name="Rasinkangas P."/>
            <person name="Parkhill J."/>
            <person name="Rea M.C."/>
            <person name="O'Sullivan O."/>
            <person name="Ritari J."/>
            <person name="Douillard F.P."/>
            <person name="Paul Ross R."/>
            <person name="Yang R."/>
            <person name="Briner A.E."/>
            <person name="Felis G.E."/>
            <person name="de Vos W.M."/>
            <person name="Barrangou R."/>
            <person name="Klaenhammer T.R."/>
            <person name="Caufield P.W."/>
            <person name="Cui Y."/>
            <person name="Zhang H."/>
            <person name="O'Toole P.W."/>
        </authorList>
    </citation>
    <scope>NUCLEOTIDE SEQUENCE [LARGE SCALE GENOMIC DNA]</scope>
    <source>
        <strain evidence="4 5">DSM 14421</strain>
    </source>
</reference>
<evidence type="ECO:0000259" key="3">
    <source>
        <dbReference type="PROSITE" id="PS50977"/>
    </source>
</evidence>
<feature type="DNA-binding region" description="H-T-H motif" evidence="2">
    <location>
        <begin position="45"/>
        <end position="64"/>
    </location>
</feature>
<dbReference type="PROSITE" id="PS50977">
    <property type="entry name" value="HTH_TETR_2"/>
    <property type="match status" value="1"/>
</dbReference>
<feature type="domain" description="HTH tetR-type" evidence="3">
    <location>
        <begin position="22"/>
        <end position="82"/>
    </location>
</feature>
<proteinExistence type="predicted"/>
<dbReference type="EMBL" id="AZEY01000104">
    <property type="protein sequence ID" value="KRL63241.1"/>
    <property type="molecule type" value="Genomic_DNA"/>
</dbReference>
<sequence length="195" mass="23110">MKNKGGSIMKYDLSKKPTRGAQRTLEAFSKTMLELLSQKSFEHISVNEICDISNFPRATFYNYFDDKYDLVDYCWYTLAKEIQVDKVTKVESDRALIVYFDRLYDIFDKNKHLLNNILQNNQFSGQLVNSFINYFKNTMQKIFRKAIDYSKYDLPVELMADHCSDTVLLVLEWIFLRQQTTTQEQAHKYLDTLLN</sequence>
<dbReference type="Proteomes" id="UP000052013">
    <property type="component" value="Unassembled WGS sequence"/>
</dbReference>
<dbReference type="PANTHER" id="PTHR43479:SF7">
    <property type="entry name" value="TETR-FAMILY TRANSCRIPTIONAL REGULATOR"/>
    <property type="match status" value="1"/>
</dbReference>
<gene>
    <name evidence="4" type="ORF">FC85_GL001671</name>
</gene>
<dbReference type="PANTHER" id="PTHR43479">
    <property type="entry name" value="ACREF/ENVCD OPERON REPRESSOR-RELATED"/>
    <property type="match status" value="1"/>
</dbReference>
<dbReference type="PATRIC" id="fig|1423739.3.peg.1753"/>
<keyword evidence="1 2" id="KW-0238">DNA-binding</keyword>
<dbReference type="Pfam" id="PF00440">
    <property type="entry name" value="TetR_N"/>
    <property type="match status" value="1"/>
</dbReference>
<protein>
    <submittedName>
        <fullName evidence="4">Transcriptional regulator</fullName>
    </submittedName>
</protein>
<accession>A0A0R1S3M0</accession>
<dbReference type="SUPFAM" id="SSF46689">
    <property type="entry name" value="Homeodomain-like"/>
    <property type="match status" value="1"/>
</dbReference>
<name>A0A0R1S3M0_9LACO</name>
<evidence type="ECO:0000313" key="4">
    <source>
        <dbReference type="EMBL" id="KRL63241.1"/>
    </source>
</evidence>
<evidence type="ECO:0000313" key="5">
    <source>
        <dbReference type="Proteomes" id="UP000052013"/>
    </source>
</evidence>